<evidence type="ECO:0000313" key="2">
    <source>
        <dbReference type="Proteomes" id="UP001235939"/>
    </source>
</evidence>
<proteinExistence type="predicted"/>
<evidence type="ECO:0000313" key="1">
    <source>
        <dbReference type="EMBL" id="UYV78901.1"/>
    </source>
</evidence>
<dbReference type="Pfam" id="PF03564">
    <property type="entry name" value="DUF1759"/>
    <property type="match status" value="1"/>
</dbReference>
<dbReference type="Proteomes" id="UP001235939">
    <property type="component" value="Chromosome 17"/>
</dbReference>
<gene>
    <name evidence="1" type="ORF">LAZ67_17000187</name>
</gene>
<sequence length="191" mass="22257">MELGIGVEEDTLNCEIEEEEHYSDTFITLKRKVRELIDSDNKSDVKSLGSSNGSLMAKSYKLHKIEIRKFDGELINWLPFWAQFEKIHEDTELHDADKFHYLVQSMQSHTRARELIESYPQTAENYAKAVKALKKRYGQKDLLVEIYVMELLKLMMANVKTPPDERRSVAKLYDKLETQLRSLESLGVDTK</sequence>
<accession>A0ABY6LF68</accession>
<name>A0ABY6LF68_9ARAC</name>
<dbReference type="PANTHER" id="PTHR22954:SF3">
    <property type="entry name" value="PROTEIN CBG08539"/>
    <property type="match status" value="1"/>
</dbReference>
<protein>
    <submittedName>
        <fullName evidence="1">Uncharacterized protein</fullName>
    </submittedName>
</protein>
<dbReference type="EMBL" id="CP092879">
    <property type="protein sequence ID" value="UYV78901.1"/>
    <property type="molecule type" value="Genomic_DNA"/>
</dbReference>
<keyword evidence="2" id="KW-1185">Reference proteome</keyword>
<dbReference type="InterPro" id="IPR005312">
    <property type="entry name" value="DUF1759"/>
</dbReference>
<reference evidence="1 2" key="1">
    <citation type="submission" date="2022-01" db="EMBL/GenBank/DDBJ databases">
        <title>A chromosomal length assembly of Cordylochernes scorpioides.</title>
        <authorList>
            <person name="Zeh D."/>
            <person name="Zeh J."/>
        </authorList>
    </citation>
    <scope>NUCLEOTIDE SEQUENCE [LARGE SCALE GENOMIC DNA]</scope>
    <source>
        <strain evidence="1">IN4F17</strain>
        <tissue evidence="1">Whole Body</tissue>
    </source>
</reference>
<dbReference type="PANTHER" id="PTHR22954">
    <property type="entry name" value="RETROVIRAL PROTEASE-RELATED"/>
    <property type="match status" value="1"/>
</dbReference>
<organism evidence="1 2">
    <name type="scientific">Cordylochernes scorpioides</name>
    <dbReference type="NCBI Taxonomy" id="51811"/>
    <lineage>
        <taxon>Eukaryota</taxon>
        <taxon>Metazoa</taxon>
        <taxon>Ecdysozoa</taxon>
        <taxon>Arthropoda</taxon>
        <taxon>Chelicerata</taxon>
        <taxon>Arachnida</taxon>
        <taxon>Pseudoscorpiones</taxon>
        <taxon>Cheliferoidea</taxon>
        <taxon>Chernetidae</taxon>
        <taxon>Cordylochernes</taxon>
    </lineage>
</organism>